<feature type="compositionally biased region" description="Low complexity" evidence="1">
    <location>
        <begin position="245"/>
        <end position="263"/>
    </location>
</feature>
<gene>
    <name evidence="3" type="ORF">JRO89_XSUnG0187000</name>
</gene>
<keyword evidence="2" id="KW-0472">Membrane</keyword>
<organism evidence="3 4">
    <name type="scientific">Xanthoceras sorbifolium</name>
    <dbReference type="NCBI Taxonomy" id="99658"/>
    <lineage>
        <taxon>Eukaryota</taxon>
        <taxon>Viridiplantae</taxon>
        <taxon>Streptophyta</taxon>
        <taxon>Embryophyta</taxon>
        <taxon>Tracheophyta</taxon>
        <taxon>Spermatophyta</taxon>
        <taxon>Magnoliopsida</taxon>
        <taxon>eudicotyledons</taxon>
        <taxon>Gunneridae</taxon>
        <taxon>Pentapetalae</taxon>
        <taxon>rosids</taxon>
        <taxon>malvids</taxon>
        <taxon>Sapindales</taxon>
        <taxon>Sapindaceae</taxon>
        <taxon>Xanthoceroideae</taxon>
        <taxon>Xanthoceras</taxon>
    </lineage>
</organism>
<comment type="caution">
    <text evidence="3">The sequence shown here is derived from an EMBL/GenBank/DDBJ whole genome shotgun (WGS) entry which is preliminary data.</text>
</comment>
<feature type="compositionally biased region" description="Basic and acidic residues" evidence="1">
    <location>
        <begin position="368"/>
        <end position="377"/>
    </location>
</feature>
<sequence length="719" mass="79953">MADLRHSYPKPPQFPPNLTREPLHSPVELKGGGGPNPDKPARKATHFLCKFLFFALFLVAIPLFPSQAPGFISQSVLTKFWELVHLLFIGVAVSYGIFCRRNVDVDIESYTTNDYDSESYVSRVFRVSSIFEDGFDNSSGYGETNVYQTLYSENYKGSFVMSEQKKMGSFNSEFGLEYSCGYGENNVSQAWNSQYFQGESVAVVAQPDCSLNPYGESGSMMGHTSLNLPVRSLRSGDGDQDGPEISDGSESSSPSKDSSNSPSYVGIDDNEFGDLGPTNLENRFAETDSLSPIPWRSRSERMEFGANVDATAASRSHFRPLSVDETQFESLKSKSLWSTESFSSQASSMSDSPNGDSPSSHVVSSEFENLRMEELGKGKSFCRSYPPDSVPENNKTSLNAFHIRQYSSQGSLFEKNSRKSFEDDSRDTSKDKREDPLSSDVGKSASPKFERNARNPVKASLRDTSKSKREAPLSDTSKDKREDPLSSDVGKSASPKFERNPRNLVKASLRDTSKSKREAPLSSDVGRTVSSKFDGNPGNVVKSSSRGRSVRTIRSRRFTAEAMKTEERGGNHFSNKLDQKASDEVEVEEAMYNRKHEMRNGGSNYISSTVAQKQDLDSNFPVDMPQETFSDLHKRKNRESSENLVTESREEPAKEAAETENLQVISSNEETLTDSASDAGSNPNEVDKKAGEFIAKFREQIRLQKMASIDRSRGRNYLR</sequence>
<dbReference type="Pfam" id="PF05553">
    <property type="entry name" value="DUF761"/>
    <property type="match status" value="1"/>
</dbReference>
<feature type="compositionally biased region" description="Polar residues" evidence="1">
    <location>
        <begin position="391"/>
        <end position="411"/>
    </location>
</feature>
<evidence type="ECO:0000256" key="2">
    <source>
        <dbReference type="SAM" id="Phobius"/>
    </source>
</evidence>
<feature type="compositionally biased region" description="Basic and acidic residues" evidence="1">
    <location>
        <begin position="563"/>
        <end position="583"/>
    </location>
</feature>
<feature type="transmembrane region" description="Helical" evidence="2">
    <location>
        <begin position="44"/>
        <end position="64"/>
    </location>
</feature>
<accession>A0ABQ8GXD5</accession>
<feature type="compositionally biased region" description="Basic residues" evidence="1">
    <location>
        <begin position="548"/>
        <end position="557"/>
    </location>
</feature>
<keyword evidence="2" id="KW-1133">Transmembrane helix</keyword>
<proteinExistence type="predicted"/>
<feature type="compositionally biased region" description="Basic and acidic residues" evidence="1">
    <location>
        <begin position="460"/>
        <end position="484"/>
    </location>
</feature>
<feature type="region of interest" description="Disordered" evidence="1">
    <location>
        <begin position="220"/>
        <end position="286"/>
    </location>
</feature>
<dbReference type="PANTHER" id="PTHR34059:SF6">
    <property type="entry name" value="DUF4408 DOMAIN-CONTAINING PROTEIN"/>
    <property type="match status" value="1"/>
</dbReference>
<dbReference type="EMBL" id="JAFEMO010000524">
    <property type="protein sequence ID" value="KAH7511636.1"/>
    <property type="molecule type" value="Genomic_DNA"/>
</dbReference>
<dbReference type="InterPro" id="IPR008480">
    <property type="entry name" value="DUF761_pln"/>
</dbReference>
<dbReference type="PANTHER" id="PTHR34059">
    <property type="entry name" value="EXPRESSED PROTEIN"/>
    <property type="match status" value="1"/>
</dbReference>
<evidence type="ECO:0000313" key="3">
    <source>
        <dbReference type="EMBL" id="KAH7511636.1"/>
    </source>
</evidence>
<feature type="compositionally biased region" description="Basic and acidic residues" evidence="1">
    <location>
        <begin position="647"/>
        <end position="657"/>
    </location>
</feature>
<feature type="region of interest" description="Disordered" evidence="1">
    <location>
        <begin position="1"/>
        <end position="36"/>
    </location>
</feature>
<evidence type="ECO:0000256" key="1">
    <source>
        <dbReference type="SAM" id="MobiDB-lite"/>
    </source>
</evidence>
<name>A0ABQ8GXD5_9ROSI</name>
<evidence type="ECO:0000313" key="4">
    <source>
        <dbReference type="Proteomes" id="UP000827721"/>
    </source>
</evidence>
<keyword evidence="4" id="KW-1185">Reference proteome</keyword>
<reference evidence="3 4" key="1">
    <citation type="submission" date="2021-02" db="EMBL/GenBank/DDBJ databases">
        <title>Plant Genome Project.</title>
        <authorList>
            <person name="Zhang R.-G."/>
        </authorList>
    </citation>
    <scope>NUCLEOTIDE SEQUENCE [LARGE SCALE GENOMIC DNA]</scope>
    <source>
        <tissue evidence="3">Leaves</tissue>
    </source>
</reference>
<feature type="compositionally biased region" description="Basic and acidic residues" evidence="1">
    <location>
        <begin position="508"/>
        <end position="519"/>
    </location>
</feature>
<protein>
    <submittedName>
        <fullName evidence="3">Uncharacterized protein</fullName>
    </submittedName>
</protein>
<keyword evidence="2" id="KW-0812">Transmembrane</keyword>
<feature type="compositionally biased region" description="Polar residues" evidence="1">
    <location>
        <begin position="660"/>
        <end position="684"/>
    </location>
</feature>
<feature type="region of interest" description="Disordered" evidence="1">
    <location>
        <begin position="616"/>
        <end position="687"/>
    </location>
</feature>
<dbReference type="Proteomes" id="UP000827721">
    <property type="component" value="Unassembled WGS sequence"/>
</dbReference>
<feature type="region of interest" description="Disordered" evidence="1">
    <location>
        <begin position="344"/>
        <end position="587"/>
    </location>
</feature>
<feature type="compositionally biased region" description="Basic and acidic residues" evidence="1">
    <location>
        <begin position="415"/>
        <end position="436"/>
    </location>
</feature>
<feature type="compositionally biased region" description="Polar residues" evidence="1">
    <location>
        <begin position="353"/>
        <end position="367"/>
    </location>
</feature>